<sequence length="112" mass="12943">MRVLLFLLGLALFAPSYEFYRNNDVQALSEDETSSRPDWRSRLRGVDVRNQAFQSDSGMDDGSGCEWLTVFRTHITQFIFCHSERGTYSGYPIYLPIDRAHGFEIVYCGVQF</sequence>
<organism evidence="2 3">
    <name type="scientific">Fasciola hepatica</name>
    <name type="common">Liver fluke</name>
    <dbReference type="NCBI Taxonomy" id="6192"/>
    <lineage>
        <taxon>Eukaryota</taxon>
        <taxon>Metazoa</taxon>
        <taxon>Spiralia</taxon>
        <taxon>Lophotrochozoa</taxon>
        <taxon>Platyhelminthes</taxon>
        <taxon>Trematoda</taxon>
        <taxon>Digenea</taxon>
        <taxon>Plagiorchiida</taxon>
        <taxon>Echinostomata</taxon>
        <taxon>Echinostomatoidea</taxon>
        <taxon>Fasciolidae</taxon>
        <taxon>Fasciola</taxon>
    </lineage>
</organism>
<evidence type="ECO:0000313" key="2">
    <source>
        <dbReference type="EMBL" id="CAM0512779.1"/>
    </source>
</evidence>
<keyword evidence="1" id="KW-0732">Signal</keyword>
<gene>
    <name evidence="2" type="ORF">FHB240107_LOCUS14601</name>
</gene>
<protein>
    <submittedName>
        <fullName evidence="2">Uncharacterized protein</fullName>
    </submittedName>
</protein>
<evidence type="ECO:0000313" key="3">
    <source>
        <dbReference type="Proteomes" id="UP001189180"/>
    </source>
</evidence>
<dbReference type="Proteomes" id="UP001189180">
    <property type="component" value="Unassembled WGS sequence"/>
</dbReference>
<name>A0ABC9HJD7_FASHE</name>
<feature type="signal peptide" evidence="1">
    <location>
        <begin position="1"/>
        <end position="19"/>
    </location>
</feature>
<accession>A0ABC9HJD7</accession>
<keyword evidence="3" id="KW-1185">Reference proteome</keyword>
<reference evidence="2 3" key="1">
    <citation type="submission" date="2024-08" db="EMBL/GenBank/DDBJ databases">
        <authorList>
            <person name="Paterson S."/>
        </authorList>
    </citation>
    <scope>NUCLEOTIDE SEQUENCE [LARGE SCALE GENOMIC DNA]</scope>
</reference>
<dbReference type="EMBL" id="CANUEZ050000258">
    <property type="protein sequence ID" value="CAM0512779.1"/>
    <property type="molecule type" value="Genomic_DNA"/>
</dbReference>
<evidence type="ECO:0000256" key="1">
    <source>
        <dbReference type="SAM" id="SignalP"/>
    </source>
</evidence>
<proteinExistence type="predicted"/>
<feature type="chain" id="PRO_5044869108" evidence="1">
    <location>
        <begin position="20"/>
        <end position="112"/>
    </location>
</feature>
<dbReference type="AlphaFoldDB" id="A0ABC9HJD7"/>
<comment type="caution">
    <text evidence="2">The sequence shown here is derived from an EMBL/GenBank/DDBJ whole genome shotgun (WGS) entry which is preliminary data.</text>
</comment>